<dbReference type="EMBL" id="JAATIP010000193">
    <property type="protein sequence ID" value="KAF4361285.1"/>
    <property type="molecule type" value="Genomic_DNA"/>
</dbReference>
<evidence type="ECO:0000313" key="2">
    <source>
        <dbReference type="Proteomes" id="UP000525078"/>
    </source>
</evidence>
<protein>
    <submittedName>
        <fullName evidence="1">Uncharacterized protein</fullName>
    </submittedName>
</protein>
<comment type="caution">
    <text evidence="1">The sequence shown here is derived from an EMBL/GenBank/DDBJ whole genome shotgun (WGS) entry which is preliminary data.</text>
</comment>
<evidence type="ECO:0000313" key="1">
    <source>
        <dbReference type="EMBL" id="KAF4361285.1"/>
    </source>
</evidence>
<dbReference type="Proteomes" id="UP000525078">
    <property type="component" value="Unassembled WGS sequence"/>
</dbReference>
<accession>A0A7J6ESF1</accession>
<proteinExistence type="predicted"/>
<reference evidence="1 2" key="1">
    <citation type="journal article" date="2020" name="bioRxiv">
        <title>Sequence and annotation of 42 cannabis genomes reveals extensive copy number variation in cannabinoid synthesis and pathogen resistance genes.</title>
        <authorList>
            <person name="Mckernan K.J."/>
            <person name="Helbert Y."/>
            <person name="Kane L.T."/>
            <person name="Ebling H."/>
            <person name="Zhang L."/>
            <person name="Liu B."/>
            <person name="Eaton Z."/>
            <person name="Mclaughlin S."/>
            <person name="Kingan S."/>
            <person name="Baybayan P."/>
            <person name="Concepcion G."/>
            <person name="Jordan M."/>
            <person name="Riva A."/>
            <person name="Barbazuk W."/>
            <person name="Harkins T."/>
        </authorList>
    </citation>
    <scope>NUCLEOTIDE SEQUENCE [LARGE SCALE GENOMIC DNA]</scope>
    <source>
        <strain evidence="2">cv. Jamaican Lion 4</strain>
        <tissue evidence="1">Leaf</tissue>
    </source>
</reference>
<dbReference type="AlphaFoldDB" id="A0A7J6ESF1"/>
<gene>
    <name evidence="1" type="ORF">F8388_001174</name>
</gene>
<organism evidence="1 2">
    <name type="scientific">Cannabis sativa</name>
    <name type="common">Hemp</name>
    <name type="synonym">Marijuana</name>
    <dbReference type="NCBI Taxonomy" id="3483"/>
    <lineage>
        <taxon>Eukaryota</taxon>
        <taxon>Viridiplantae</taxon>
        <taxon>Streptophyta</taxon>
        <taxon>Embryophyta</taxon>
        <taxon>Tracheophyta</taxon>
        <taxon>Spermatophyta</taxon>
        <taxon>Magnoliopsida</taxon>
        <taxon>eudicotyledons</taxon>
        <taxon>Gunneridae</taxon>
        <taxon>Pentapetalae</taxon>
        <taxon>rosids</taxon>
        <taxon>fabids</taxon>
        <taxon>Rosales</taxon>
        <taxon>Cannabaceae</taxon>
        <taxon>Cannabis</taxon>
    </lineage>
</organism>
<name>A0A7J6ESF1_CANSA</name>
<sequence>MGLIIADGPLNQDFPGSSKTCSISMDPVEKSKGKSGCKRLFHTAVTASDTIYNTWQCRVMYYEVS</sequence>